<dbReference type="Gene3D" id="3.40.50.1240">
    <property type="entry name" value="Phosphoglycerate mutase-like"/>
    <property type="match status" value="1"/>
</dbReference>
<proteinExistence type="predicted"/>
<dbReference type="InterPro" id="IPR029033">
    <property type="entry name" value="His_PPase_superfam"/>
</dbReference>
<reference evidence="1" key="2">
    <citation type="submission" date="2020-02" db="EMBL/GenBank/DDBJ databases">
        <authorList>
            <person name="Gilchrist C.L.M."/>
            <person name="Chooi Y.-H."/>
        </authorList>
    </citation>
    <scope>NUCLEOTIDE SEQUENCE</scope>
    <source>
        <strain evidence="1">MST-FP2251</strain>
    </source>
</reference>
<protein>
    <recommendedName>
        <fullName evidence="3">Phosphoglycerate mutase family protein</fullName>
    </recommendedName>
</protein>
<dbReference type="CDD" id="cd07067">
    <property type="entry name" value="HP_PGM_like"/>
    <property type="match status" value="1"/>
</dbReference>
<dbReference type="SUPFAM" id="SSF53254">
    <property type="entry name" value="Phosphoglycerate mutase-like"/>
    <property type="match status" value="1"/>
</dbReference>
<name>A0AAD4GTH9_ASPNN</name>
<keyword evidence="2" id="KW-1185">Reference proteome</keyword>
<dbReference type="Pfam" id="PF00300">
    <property type="entry name" value="His_Phos_1"/>
    <property type="match status" value="1"/>
</dbReference>
<accession>A0AAD4GTH9</accession>
<dbReference type="Proteomes" id="UP001194746">
    <property type="component" value="Unassembled WGS sequence"/>
</dbReference>
<evidence type="ECO:0000313" key="2">
    <source>
        <dbReference type="Proteomes" id="UP001194746"/>
    </source>
</evidence>
<dbReference type="GO" id="GO:0016791">
    <property type="term" value="F:phosphatase activity"/>
    <property type="evidence" value="ECO:0007669"/>
    <property type="project" value="TreeGrafter"/>
</dbReference>
<comment type="caution">
    <text evidence="1">The sequence shown here is derived from an EMBL/GenBank/DDBJ whole genome shotgun (WGS) entry which is preliminary data.</text>
</comment>
<sequence length="276" mass="31549">MPPIVHCVRHAQGVHNLKVENHVIHDPLLTDLGNEQCRKLRDAFPRHAQVNLVTASPLRRTIYTAIQSFQPVFNAHSDMKMILLPDAQETSDVPCDTGSDPAVLRKEMEANHVPVDMEYVHDGWNNKEGKYAPTTQAIKNRARAVRRWLKARPEKEIVLVTHGGFLHYFTEDWEESSKYQGTGWLNTEYRTYTFSEEEHRDDLEGYQLDGDNATLVETIESRERRDKSGPMADRDHQRVLYKLGTQGWDDQGLQLSTAEREAAQVTEGKEVGGSKM</sequence>
<organism evidence="1 2">
    <name type="scientific">Aspergillus nanangensis</name>
    <dbReference type="NCBI Taxonomy" id="2582783"/>
    <lineage>
        <taxon>Eukaryota</taxon>
        <taxon>Fungi</taxon>
        <taxon>Dikarya</taxon>
        <taxon>Ascomycota</taxon>
        <taxon>Pezizomycotina</taxon>
        <taxon>Eurotiomycetes</taxon>
        <taxon>Eurotiomycetidae</taxon>
        <taxon>Eurotiales</taxon>
        <taxon>Aspergillaceae</taxon>
        <taxon>Aspergillus</taxon>
        <taxon>Aspergillus subgen. Circumdati</taxon>
    </lineage>
</organism>
<dbReference type="EMBL" id="VCAU01000044">
    <property type="protein sequence ID" value="KAF9888655.1"/>
    <property type="molecule type" value="Genomic_DNA"/>
</dbReference>
<evidence type="ECO:0000313" key="1">
    <source>
        <dbReference type="EMBL" id="KAF9888655.1"/>
    </source>
</evidence>
<gene>
    <name evidence="1" type="ORF">FE257_008413</name>
</gene>
<dbReference type="InterPro" id="IPR013078">
    <property type="entry name" value="His_Pase_superF_clade-1"/>
</dbReference>
<dbReference type="InterPro" id="IPR050275">
    <property type="entry name" value="PGM_Phosphatase"/>
</dbReference>
<reference evidence="1" key="1">
    <citation type="journal article" date="2019" name="Beilstein J. Org. Chem.">
        <title>Nanangenines: drimane sesquiterpenoids as the dominant metabolite cohort of a novel Australian fungus, Aspergillus nanangensis.</title>
        <authorList>
            <person name="Lacey H.J."/>
            <person name="Gilchrist C.L.M."/>
            <person name="Crombie A."/>
            <person name="Kalaitzis J.A."/>
            <person name="Vuong D."/>
            <person name="Rutledge P.J."/>
            <person name="Turner P."/>
            <person name="Pitt J.I."/>
            <person name="Lacey E."/>
            <person name="Chooi Y.H."/>
            <person name="Piggott A.M."/>
        </authorList>
    </citation>
    <scope>NUCLEOTIDE SEQUENCE</scope>
    <source>
        <strain evidence="1">MST-FP2251</strain>
    </source>
</reference>
<dbReference type="AlphaFoldDB" id="A0AAD4GTH9"/>
<dbReference type="GO" id="GO:0005737">
    <property type="term" value="C:cytoplasm"/>
    <property type="evidence" value="ECO:0007669"/>
    <property type="project" value="TreeGrafter"/>
</dbReference>
<dbReference type="PANTHER" id="PTHR48100:SF54">
    <property type="entry name" value="PHOSPHATASE SPAC5H10.03-RELATED"/>
    <property type="match status" value="1"/>
</dbReference>
<dbReference type="SMART" id="SM00855">
    <property type="entry name" value="PGAM"/>
    <property type="match status" value="1"/>
</dbReference>
<dbReference type="PANTHER" id="PTHR48100">
    <property type="entry name" value="BROAD-SPECIFICITY PHOSPHATASE YOR283W-RELATED"/>
    <property type="match status" value="1"/>
</dbReference>
<evidence type="ECO:0008006" key="3">
    <source>
        <dbReference type="Google" id="ProtNLM"/>
    </source>
</evidence>